<name>A0A9D4V227_ADICA</name>
<keyword evidence="2" id="KW-1185">Reference proteome</keyword>
<dbReference type="EMBL" id="JABFUD020000007">
    <property type="protein sequence ID" value="KAI5077976.1"/>
    <property type="molecule type" value="Genomic_DNA"/>
</dbReference>
<accession>A0A9D4V227</accession>
<dbReference type="Proteomes" id="UP000886520">
    <property type="component" value="Chromosome 7"/>
</dbReference>
<organism evidence="1 2">
    <name type="scientific">Adiantum capillus-veneris</name>
    <name type="common">Maidenhair fern</name>
    <dbReference type="NCBI Taxonomy" id="13818"/>
    <lineage>
        <taxon>Eukaryota</taxon>
        <taxon>Viridiplantae</taxon>
        <taxon>Streptophyta</taxon>
        <taxon>Embryophyta</taxon>
        <taxon>Tracheophyta</taxon>
        <taxon>Polypodiopsida</taxon>
        <taxon>Polypodiidae</taxon>
        <taxon>Polypodiales</taxon>
        <taxon>Pteridineae</taxon>
        <taxon>Pteridaceae</taxon>
        <taxon>Vittarioideae</taxon>
        <taxon>Adiantum</taxon>
    </lineage>
</organism>
<protein>
    <submittedName>
        <fullName evidence="1">Uncharacterized protein</fullName>
    </submittedName>
</protein>
<dbReference type="AlphaFoldDB" id="A0A9D4V227"/>
<evidence type="ECO:0000313" key="1">
    <source>
        <dbReference type="EMBL" id="KAI5077976.1"/>
    </source>
</evidence>
<gene>
    <name evidence="1" type="ORF">GOP47_0007800</name>
</gene>
<proteinExistence type="predicted"/>
<reference evidence="1" key="1">
    <citation type="submission" date="2021-01" db="EMBL/GenBank/DDBJ databases">
        <title>Adiantum capillus-veneris genome.</title>
        <authorList>
            <person name="Fang Y."/>
            <person name="Liao Q."/>
        </authorList>
    </citation>
    <scope>NUCLEOTIDE SEQUENCE</scope>
    <source>
        <strain evidence="1">H3</strain>
        <tissue evidence="1">Leaf</tissue>
    </source>
</reference>
<comment type="caution">
    <text evidence="1">The sequence shown here is derived from an EMBL/GenBank/DDBJ whole genome shotgun (WGS) entry which is preliminary data.</text>
</comment>
<dbReference type="OrthoDB" id="2873899at2759"/>
<sequence length="254" mass="29061">MLDLKELQKPTDVAQKVLSLLPKKSSFETWCLKIHTCWKVAFYSTSRQKGDVLLYGDPSLVHESTIESLKSRIQSQVHDVLRGHHLYFDEVVYLLGAASHNLPNGIVKQPDAAYTSVGAKPPLKPRMTLEVAYKNENLERLIEEVKLWNSWDIKYSAGIKIEVKVTGTRENKADDIKMFWVQQYEVEREPTVLEFGPGICKEPNLPRFQVRFLLSCLIEVNPSLDTFICFDLFQVQQKIWNVIADEAEDNAHGG</sequence>
<evidence type="ECO:0000313" key="2">
    <source>
        <dbReference type="Proteomes" id="UP000886520"/>
    </source>
</evidence>